<evidence type="ECO:0000313" key="2">
    <source>
        <dbReference type="EMBL" id="TDQ84464.1"/>
    </source>
</evidence>
<keyword evidence="1" id="KW-0472">Membrane</keyword>
<evidence type="ECO:0000313" key="3">
    <source>
        <dbReference type="Proteomes" id="UP000295783"/>
    </source>
</evidence>
<dbReference type="InterPro" id="IPR009325">
    <property type="entry name" value="DUF983"/>
</dbReference>
<reference evidence="2 3" key="1">
    <citation type="submission" date="2019-03" db="EMBL/GenBank/DDBJ databases">
        <title>Genomic Encyclopedia of Type Strains, Phase III (KMG-III): the genomes of soil and plant-associated and newly described type strains.</title>
        <authorList>
            <person name="Whitman W."/>
        </authorList>
    </citation>
    <scope>NUCLEOTIDE SEQUENCE [LARGE SCALE GENOMIC DNA]</scope>
    <source>
        <strain evidence="2 3">CGMCC 1.7660</strain>
    </source>
</reference>
<evidence type="ECO:0000256" key="1">
    <source>
        <dbReference type="SAM" id="Phobius"/>
    </source>
</evidence>
<comment type="caution">
    <text evidence="2">The sequence shown here is derived from an EMBL/GenBank/DDBJ whole genome shotgun (WGS) entry which is preliminary data.</text>
</comment>
<accession>A0A4R6WWP3</accession>
<dbReference type="Proteomes" id="UP000295783">
    <property type="component" value="Unassembled WGS sequence"/>
</dbReference>
<keyword evidence="1" id="KW-1133">Transmembrane helix</keyword>
<sequence>MSEATNHPSLTTALLRGWRRCCPRCGSGAMFRGYLSIADSCAKCTLPFEPLRADDAPAYFTIAIVGHVVVSGLLALESYAHPPTWVQLAIWLPLTLAMTLGLLPYIKGAVMAAIFCANREH</sequence>
<dbReference type="EMBL" id="SNYW01000006">
    <property type="protein sequence ID" value="TDQ84464.1"/>
    <property type="molecule type" value="Genomic_DNA"/>
</dbReference>
<organism evidence="2 3">
    <name type="scientific">Dongia mobilis</name>
    <dbReference type="NCBI Taxonomy" id="578943"/>
    <lineage>
        <taxon>Bacteria</taxon>
        <taxon>Pseudomonadati</taxon>
        <taxon>Pseudomonadota</taxon>
        <taxon>Alphaproteobacteria</taxon>
        <taxon>Rhodospirillales</taxon>
        <taxon>Dongiaceae</taxon>
        <taxon>Dongia</taxon>
    </lineage>
</organism>
<feature type="transmembrane region" description="Helical" evidence="1">
    <location>
        <begin position="56"/>
        <end position="76"/>
    </location>
</feature>
<dbReference type="AlphaFoldDB" id="A0A4R6WWP3"/>
<keyword evidence="1" id="KW-0812">Transmembrane</keyword>
<protein>
    <submittedName>
        <fullName evidence="2">Uncharacterized protein (DUF983 family)</fullName>
    </submittedName>
</protein>
<gene>
    <name evidence="2" type="ORF">A8950_1020</name>
</gene>
<proteinExistence type="predicted"/>
<keyword evidence="3" id="KW-1185">Reference proteome</keyword>
<feature type="transmembrane region" description="Helical" evidence="1">
    <location>
        <begin position="88"/>
        <end position="106"/>
    </location>
</feature>
<dbReference type="Pfam" id="PF06170">
    <property type="entry name" value="DUF983"/>
    <property type="match status" value="1"/>
</dbReference>
<dbReference type="RefSeq" id="WP_133612490.1">
    <property type="nucleotide sequence ID" value="NZ_SNYW01000006.1"/>
</dbReference>
<dbReference type="OrthoDB" id="9799456at2"/>
<name>A0A4R6WWP3_9PROT</name>